<dbReference type="eggNOG" id="COG2755">
    <property type="taxonomic scope" value="Bacteria"/>
</dbReference>
<dbReference type="GO" id="GO:0004806">
    <property type="term" value="F:triacylglycerol lipase activity"/>
    <property type="evidence" value="ECO:0007669"/>
    <property type="project" value="TreeGrafter"/>
</dbReference>
<sequence>MGLLAGVLAVALLAPAPIAPEYVALGDSYASGAGAGSYVDGSCRRSSNAYPALRGTEFPSFKFVACSGATTKSLRSQFRALTANTTFVTITIGGNDLGFVDVLTTCTLSGDRACAKRVATAVDFIHGQLPARLDTAYATIKEAAPHAKLVVLGYPRLFTPNDGCWTLSKSKRQVLNEAADQLSGVIAQAAERAGARYVDVREAFADHGVCAAEPWMNALVNPTADSYHPNKAGQAAYFRALTS</sequence>
<dbReference type="InterPro" id="IPR036514">
    <property type="entry name" value="SGNH_hydro_sf"/>
</dbReference>
<feature type="chain" id="PRO_5038574411" evidence="3">
    <location>
        <begin position="20"/>
        <end position="243"/>
    </location>
</feature>
<feature type="disulfide bond" evidence="2">
    <location>
        <begin position="43"/>
        <end position="66"/>
    </location>
</feature>
<dbReference type="Proteomes" id="UP000192840">
    <property type="component" value="Unassembled WGS sequence"/>
</dbReference>
<accession>A0A1W2FS80</accession>
<dbReference type="InterPro" id="IPR013830">
    <property type="entry name" value="SGNH_hydro"/>
</dbReference>
<feature type="active site" evidence="1">
    <location>
        <position position="228"/>
    </location>
</feature>
<evidence type="ECO:0000259" key="4">
    <source>
        <dbReference type="Pfam" id="PF13472"/>
    </source>
</evidence>
<dbReference type="Pfam" id="PF13472">
    <property type="entry name" value="Lipase_GDSL_2"/>
    <property type="match status" value="1"/>
</dbReference>
<dbReference type="PANTHER" id="PTHR37981">
    <property type="entry name" value="LIPASE 2"/>
    <property type="match status" value="1"/>
</dbReference>
<keyword evidence="3" id="KW-0732">Signal</keyword>
<feature type="disulfide bond" evidence="2">
    <location>
        <begin position="164"/>
        <end position="210"/>
    </location>
</feature>
<dbReference type="GO" id="GO:0019433">
    <property type="term" value="P:triglyceride catabolic process"/>
    <property type="evidence" value="ECO:0007669"/>
    <property type="project" value="TreeGrafter"/>
</dbReference>
<evidence type="ECO:0000313" key="6">
    <source>
        <dbReference type="Proteomes" id="UP000192840"/>
    </source>
</evidence>
<dbReference type="CDD" id="cd01823">
    <property type="entry name" value="SEST_like"/>
    <property type="match status" value="1"/>
</dbReference>
<reference evidence="6" key="1">
    <citation type="submission" date="2017-04" db="EMBL/GenBank/DDBJ databases">
        <authorList>
            <person name="Varghese N."/>
            <person name="Submissions S."/>
        </authorList>
    </citation>
    <scope>NUCLEOTIDE SEQUENCE [LARGE SCALE GENOMIC DNA]</scope>
    <source>
        <strain evidence="6">DSM 44073</strain>
    </source>
</reference>
<dbReference type="Gene3D" id="3.40.50.1110">
    <property type="entry name" value="SGNH hydrolase"/>
    <property type="match status" value="1"/>
</dbReference>
<feature type="signal peptide" evidence="3">
    <location>
        <begin position="1"/>
        <end position="19"/>
    </location>
</feature>
<dbReference type="OrthoDB" id="5503950at2"/>
<dbReference type="AlphaFoldDB" id="A0A1W2FS80"/>
<dbReference type="PANTHER" id="PTHR37981:SF1">
    <property type="entry name" value="SGNH HYDROLASE-TYPE ESTERASE DOMAIN-CONTAINING PROTEIN"/>
    <property type="match status" value="1"/>
</dbReference>
<protein>
    <submittedName>
        <fullName evidence="5">Lysophospholipase L1</fullName>
    </submittedName>
</protein>
<name>A0A1W2FS80_9PSEU</name>
<dbReference type="EMBL" id="FWYC01000023">
    <property type="protein sequence ID" value="SMD24827.1"/>
    <property type="molecule type" value="Genomic_DNA"/>
</dbReference>
<dbReference type="InterPro" id="IPR037460">
    <property type="entry name" value="SEST-like"/>
</dbReference>
<gene>
    <name evidence="5" type="ORF">SAMN05660733_07908</name>
</gene>
<feature type="active site" description="Nucleophile" evidence="1">
    <location>
        <position position="28"/>
    </location>
</feature>
<evidence type="ECO:0000313" key="5">
    <source>
        <dbReference type="EMBL" id="SMD24827.1"/>
    </source>
</evidence>
<dbReference type="RefSeq" id="WP_051770914.1">
    <property type="nucleotide sequence ID" value="NZ_FWYC01000023.1"/>
</dbReference>
<dbReference type="STRING" id="40571.SAMN05660733_07908"/>
<dbReference type="SUPFAM" id="SSF52266">
    <property type="entry name" value="SGNH hydrolase"/>
    <property type="match status" value="1"/>
</dbReference>
<keyword evidence="2" id="KW-1015">Disulfide bond</keyword>
<evidence type="ECO:0000256" key="3">
    <source>
        <dbReference type="SAM" id="SignalP"/>
    </source>
</evidence>
<organism evidence="5 6">
    <name type="scientific">Lentzea albidocapillata</name>
    <dbReference type="NCBI Taxonomy" id="40571"/>
    <lineage>
        <taxon>Bacteria</taxon>
        <taxon>Bacillati</taxon>
        <taxon>Actinomycetota</taxon>
        <taxon>Actinomycetes</taxon>
        <taxon>Pseudonocardiales</taxon>
        <taxon>Pseudonocardiaceae</taxon>
        <taxon>Lentzea</taxon>
    </lineage>
</organism>
<evidence type="ECO:0000256" key="1">
    <source>
        <dbReference type="PIRSR" id="PIRSR637460-1"/>
    </source>
</evidence>
<feature type="disulfide bond" evidence="2">
    <location>
        <begin position="106"/>
        <end position="114"/>
    </location>
</feature>
<proteinExistence type="predicted"/>
<evidence type="ECO:0000256" key="2">
    <source>
        <dbReference type="PIRSR" id="PIRSR637460-2"/>
    </source>
</evidence>
<keyword evidence="6" id="KW-1185">Reference proteome</keyword>
<feature type="domain" description="SGNH hydrolase-type esterase" evidence="4">
    <location>
        <begin position="24"/>
        <end position="236"/>
    </location>
</feature>